<accession>U5W0W2</accession>
<dbReference type="PANTHER" id="PTHR23028">
    <property type="entry name" value="ACETYLTRANSFERASE"/>
    <property type="match status" value="1"/>
</dbReference>
<evidence type="ECO:0000259" key="3">
    <source>
        <dbReference type="Pfam" id="PF19040"/>
    </source>
</evidence>
<organism evidence="4 5">
    <name type="scientific">Actinoplanes friuliensis DSM 7358</name>
    <dbReference type="NCBI Taxonomy" id="1246995"/>
    <lineage>
        <taxon>Bacteria</taxon>
        <taxon>Bacillati</taxon>
        <taxon>Actinomycetota</taxon>
        <taxon>Actinomycetes</taxon>
        <taxon>Micromonosporales</taxon>
        <taxon>Micromonosporaceae</taxon>
        <taxon>Actinoplanes</taxon>
    </lineage>
</organism>
<evidence type="ECO:0000313" key="5">
    <source>
        <dbReference type="Proteomes" id="UP000017746"/>
    </source>
</evidence>
<evidence type="ECO:0000313" key="4">
    <source>
        <dbReference type="EMBL" id="AGZ41585.1"/>
    </source>
</evidence>
<dbReference type="PATRIC" id="fig|1246995.3.peg.3349"/>
<dbReference type="SUPFAM" id="SSF52266">
    <property type="entry name" value="SGNH hydrolase"/>
    <property type="match status" value="1"/>
</dbReference>
<evidence type="ECO:0000259" key="2">
    <source>
        <dbReference type="Pfam" id="PF01757"/>
    </source>
</evidence>
<dbReference type="GO" id="GO:0016747">
    <property type="term" value="F:acyltransferase activity, transferring groups other than amino-acyl groups"/>
    <property type="evidence" value="ECO:0007669"/>
    <property type="project" value="InterPro"/>
</dbReference>
<proteinExistence type="predicted"/>
<feature type="transmembrane region" description="Helical" evidence="1">
    <location>
        <begin position="346"/>
        <end position="365"/>
    </location>
</feature>
<protein>
    <submittedName>
        <fullName evidence="4">Putative acyltransferase</fullName>
    </submittedName>
</protein>
<feature type="transmembrane region" description="Helical" evidence="1">
    <location>
        <begin position="156"/>
        <end position="178"/>
    </location>
</feature>
<dbReference type="RefSeq" id="WP_023361660.1">
    <property type="nucleotide sequence ID" value="NC_022657.1"/>
</dbReference>
<dbReference type="Pfam" id="PF01757">
    <property type="entry name" value="Acyl_transf_3"/>
    <property type="match status" value="1"/>
</dbReference>
<feature type="domain" description="Acyltransferase 3" evidence="2">
    <location>
        <begin position="34"/>
        <end position="352"/>
    </location>
</feature>
<keyword evidence="4" id="KW-0012">Acyltransferase</keyword>
<keyword evidence="1" id="KW-0472">Membrane</keyword>
<dbReference type="AlphaFoldDB" id="U5W0W2"/>
<dbReference type="HOGENOM" id="CLU_005679_10_1_11"/>
<feature type="domain" description="SGNH" evidence="3">
    <location>
        <begin position="487"/>
        <end position="700"/>
    </location>
</feature>
<dbReference type="InterPro" id="IPR050879">
    <property type="entry name" value="Acyltransferase_3"/>
</dbReference>
<dbReference type="STRING" id="1246995.AFR_16515"/>
<dbReference type="InterPro" id="IPR043968">
    <property type="entry name" value="SGNH"/>
</dbReference>
<dbReference type="PANTHER" id="PTHR23028:SF53">
    <property type="entry name" value="ACYL_TRANSF_3 DOMAIN-CONTAINING PROTEIN"/>
    <property type="match status" value="1"/>
</dbReference>
<dbReference type="GO" id="GO:0009103">
    <property type="term" value="P:lipopolysaccharide biosynthetic process"/>
    <property type="evidence" value="ECO:0007669"/>
    <property type="project" value="TreeGrafter"/>
</dbReference>
<dbReference type="eggNOG" id="COG1835">
    <property type="taxonomic scope" value="Bacteria"/>
</dbReference>
<reference evidence="4 5" key="1">
    <citation type="journal article" date="2014" name="J. Biotechnol.">
        <title>Complete genome sequence of the actinobacterium Actinoplanes friuliensis HAG 010964, producer of the lipopeptide antibiotic friulimycin.</title>
        <authorList>
            <person name="Ruckert C."/>
            <person name="Szczepanowski R."/>
            <person name="Albersmeier A."/>
            <person name="Goesmann A."/>
            <person name="Fischer N."/>
            <person name="Steinkamper A."/>
            <person name="Puhler A."/>
            <person name="Biener R."/>
            <person name="Schwartz D."/>
            <person name="Kalinowski J."/>
        </authorList>
    </citation>
    <scope>NUCLEOTIDE SEQUENCE [LARGE SCALE GENOMIC DNA]</scope>
    <source>
        <strain evidence="4 5">DSM 7358</strain>
    </source>
</reference>
<gene>
    <name evidence="4" type="ORF">AFR_16515</name>
</gene>
<keyword evidence="1" id="KW-1133">Transmembrane helix</keyword>
<dbReference type="Pfam" id="PF19040">
    <property type="entry name" value="SGNH"/>
    <property type="match status" value="1"/>
</dbReference>
<name>U5W0W2_9ACTN</name>
<feature type="transmembrane region" description="Helical" evidence="1">
    <location>
        <begin position="377"/>
        <end position="399"/>
    </location>
</feature>
<feature type="transmembrane region" description="Helical" evidence="1">
    <location>
        <begin position="52"/>
        <end position="75"/>
    </location>
</feature>
<dbReference type="OrthoDB" id="3404679at2"/>
<feature type="transmembrane region" description="Helical" evidence="1">
    <location>
        <begin position="96"/>
        <end position="116"/>
    </location>
</feature>
<keyword evidence="1" id="KW-0812">Transmembrane</keyword>
<keyword evidence="4" id="KW-0808">Transferase</keyword>
<dbReference type="GO" id="GO:0016020">
    <property type="term" value="C:membrane"/>
    <property type="evidence" value="ECO:0007669"/>
    <property type="project" value="TreeGrafter"/>
</dbReference>
<evidence type="ECO:0000256" key="1">
    <source>
        <dbReference type="SAM" id="Phobius"/>
    </source>
</evidence>
<dbReference type="InterPro" id="IPR002656">
    <property type="entry name" value="Acyl_transf_3_dom"/>
</dbReference>
<feature type="transmembrane region" description="Helical" evidence="1">
    <location>
        <begin position="249"/>
        <end position="267"/>
    </location>
</feature>
<dbReference type="KEGG" id="afs:AFR_16515"/>
<dbReference type="Proteomes" id="UP000017746">
    <property type="component" value="Chromosome"/>
</dbReference>
<keyword evidence="5" id="KW-1185">Reference proteome</keyword>
<dbReference type="EMBL" id="CP006272">
    <property type="protein sequence ID" value="AGZ41585.1"/>
    <property type="molecule type" value="Genomic_DNA"/>
</dbReference>
<feature type="transmembrane region" description="Helical" evidence="1">
    <location>
        <begin position="223"/>
        <end position="242"/>
    </location>
</feature>
<feature type="transmembrane region" description="Helical" evidence="1">
    <location>
        <begin position="190"/>
        <end position="211"/>
    </location>
</feature>
<feature type="transmembrane region" description="Helical" evidence="1">
    <location>
        <begin position="273"/>
        <end position="294"/>
    </location>
</feature>
<sequence>MSTSTMTYAAATALPPPMQAAPPEAPVFRRDVAGLRAVAVLLLVAGQAGTGLAGGGVGIDVFFVISGFLLTGGIVRELERTGRLSLRRFYARRMTRLLPASAVVVAGTLAACWHWMPAAVRPAISWDSAAALTSTMNVRLVLQDGGVADPAPLQHFWSLALAAQFSLVWPLLLVVVALSWARRGRPSRVSVAVVLVALTGASFGLCVWQAATGQLWAFYGLPARAWEFGLGALVALGAVRLARLGSRTAAVLTWLGLAVVGVAVATYDDAPVPGVYAALLAVAGSALLIGGGCARPALGARRLLRLRPVQELGRVSFAWYLWHWPVLVLAPYVLGHPLSVPERLALVAGALVPAAMSTAAVENRIRLNSVLRARPGSTLVLGGVLTAVTAGLAVVLAALPVPAPPAPKAAAFDPVRVLASGQVGLAQLQRIIRADSTRRTLPATLTPSLDEAVTSVPRDGGCLASLKEELVSPAIARGCEKLGVADGGKLVVLFGDSHAQQWFGALDVVARKHGWRLAVFTKTDCGPARGTVGGVNRVGPYTECDRWRERALARIRQLRPAMVVMSGRNREASPLDVKVTAGPDQDWAEAWASTVLRVRESGALPVVVQDTPVAHFDVPGCLATRRVAADCHLEVLKSLLLSRQRFVRALVQVHGAKVVDTAAWFCTPWICPSVIGGTVVYRDDNHLTSVYAKRLAGLLDEQLATEGKNVD</sequence>
<feature type="transmembrane region" description="Helical" evidence="1">
    <location>
        <begin position="315"/>
        <end position="334"/>
    </location>
</feature>